<dbReference type="InterPro" id="IPR001647">
    <property type="entry name" value="HTH_TetR"/>
</dbReference>
<keyword evidence="2 4" id="KW-0238">DNA-binding</keyword>
<evidence type="ECO:0000256" key="3">
    <source>
        <dbReference type="ARBA" id="ARBA00023163"/>
    </source>
</evidence>
<name>A0ABX6YMK3_9MICO</name>
<evidence type="ECO:0000259" key="5">
    <source>
        <dbReference type="PROSITE" id="PS50977"/>
    </source>
</evidence>
<keyword evidence="1" id="KW-0805">Transcription regulation</keyword>
<feature type="domain" description="HTH tetR-type" evidence="5">
    <location>
        <begin position="30"/>
        <end position="90"/>
    </location>
</feature>
<organism evidence="6 7">
    <name type="scientific">Paramicrobacterium chengjingii</name>
    <dbReference type="NCBI Taxonomy" id="2769067"/>
    <lineage>
        <taxon>Bacteria</taxon>
        <taxon>Bacillati</taxon>
        <taxon>Actinomycetota</taxon>
        <taxon>Actinomycetes</taxon>
        <taxon>Micrococcales</taxon>
        <taxon>Microbacteriaceae</taxon>
        <taxon>Paramicrobacterium</taxon>
    </lineage>
</organism>
<keyword evidence="3" id="KW-0804">Transcription</keyword>
<evidence type="ECO:0000256" key="2">
    <source>
        <dbReference type="ARBA" id="ARBA00023125"/>
    </source>
</evidence>
<dbReference type="Gene3D" id="1.10.357.10">
    <property type="entry name" value="Tetracycline Repressor, domain 2"/>
    <property type="match status" value="1"/>
</dbReference>
<dbReference type="Pfam" id="PF00440">
    <property type="entry name" value="TetR_N"/>
    <property type="match status" value="1"/>
</dbReference>
<dbReference type="PANTHER" id="PTHR30055:SF234">
    <property type="entry name" value="HTH-TYPE TRANSCRIPTIONAL REGULATOR BETI"/>
    <property type="match status" value="1"/>
</dbReference>
<dbReference type="EMBL" id="CP061169">
    <property type="protein sequence ID" value="QPZ39963.1"/>
    <property type="molecule type" value="Genomic_DNA"/>
</dbReference>
<dbReference type="Proteomes" id="UP000662814">
    <property type="component" value="Chromosome"/>
</dbReference>
<protein>
    <submittedName>
        <fullName evidence="6">TetR family transcriptional regulator</fullName>
    </submittedName>
</protein>
<evidence type="ECO:0000313" key="7">
    <source>
        <dbReference type="Proteomes" id="UP000662814"/>
    </source>
</evidence>
<feature type="DNA-binding region" description="H-T-H motif" evidence="4">
    <location>
        <begin position="53"/>
        <end position="72"/>
    </location>
</feature>
<gene>
    <name evidence="6" type="ORF">HCR76_08090</name>
</gene>
<reference evidence="6 7" key="1">
    <citation type="submission" date="2020-12" db="EMBL/GenBank/DDBJ databases">
        <title>Microbacterium sp. HY060.</title>
        <authorList>
            <person name="Zhou J."/>
        </authorList>
    </citation>
    <scope>NUCLEOTIDE SEQUENCE [LARGE SCALE GENOMIC DNA]</scope>
    <source>
        <strain evidence="6 7">HY60</strain>
    </source>
</reference>
<dbReference type="PANTHER" id="PTHR30055">
    <property type="entry name" value="HTH-TYPE TRANSCRIPTIONAL REGULATOR RUTR"/>
    <property type="match status" value="1"/>
</dbReference>
<dbReference type="InterPro" id="IPR050109">
    <property type="entry name" value="HTH-type_TetR-like_transc_reg"/>
</dbReference>
<accession>A0ABX6YMK3</accession>
<keyword evidence="7" id="KW-1185">Reference proteome</keyword>
<dbReference type="InterPro" id="IPR009057">
    <property type="entry name" value="Homeodomain-like_sf"/>
</dbReference>
<dbReference type="PROSITE" id="PS50977">
    <property type="entry name" value="HTH_TETR_2"/>
    <property type="match status" value="1"/>
</dbReference>
<sequence>MIVDSLTEFLSIEYADASLLRNSPQQNRSKQSLEKILRACGEIIDESGHAGVTTAEVAQRADMAIGTVYRFFPDRIALLLGVYDFMISRYIEIALDTFAETPATTWQEAFTTLVESTCTARRTIPGYKATHYRILPDGPNESKYQERTGAYIDAVVALLSQFDDVPSGPEWREKVAIAIELSRTMQRIAFDANPNGDSTLIAEAASVPLAYLTTYIDSMD</sequence>
<dbReference type="SUPFAM" id="SSF46689">
    <property type="entry name" value="Homeodomain-like"/>
    <property type="match status" value="1"/>
</dbReference>
<evidence type="ECO:0000256" key="4">
    <source>
        <dbReference type="PROSITE-ProRule" id="PRU00335"/>
    </source>
</evidence>
<evidence type="ECO:0000256" key="1">
    <source>
        <dbReference type="ARBA" id="ARBA00023015"/>
    </source>
</evidence>
<evidence type="ECO:0000313" key="6">
    <source>
        <dbReference type="EMBL" id="QPZ39963.1"/>
    </source>
</evidence>
<dbReference type="RefSeq" id="WP_166989851.1">
    <property type="nucleotide sequence ID" value="NZ_CP061169.1"/>
</dbReference>
<proteinExistence type="predicted"/>